<gene>
    <name evidence="1" type="ordered locus">Igni_1122</name>
</gene>
<protein>
    <submittedName>
        <fullName evidence="1">Uncharacterized protein</fullName>
    </submittedName>
</protein>
<proteinExistence type="predicted"/>
<dbReference type="STRING" id="453591.Igni_1122"/>
<name>A8ABJ7_IGNH4</name>
<keyword evidence="2" id="KW-1185">Reference proteome</keyword>
<sequence length="126" mass="14321">MSDLGIDRVAKKYGLEVVRAENETKLLVPTSPFFIVIREGNPTVVRLGVDEERLAEVIEEMLEEGETKESVEDALDEMIDETIRMAYSVISELEREGREVKSELLSSVMDIKDLLSEQLEYAEEVL</sequence>
<dbReference type="KEGG" id="iho:Igni_1122"/>
<dbReference type="AlphaFoldDB" id="A8ABJ7"/>
<dbReference type="eggNOG" id="arCOG06079">
    <property type="taxonomic scope" value="Archaea"/>
</dbReference>
<dbReference type="HOGENOM" id="CLU_1976498_0_0_2"/>
<accession>A8ABJ7</accession>
<dbReference type="Proteomes" id="UP000000262">
    <property type="component" value="Chromosome"/>
</dbReference>
<evidence type="ECO:0000313" key="1">
    <source>
        <dbReference type="EMBL" id="ABU82299.1"/>
    </source>
</evidence>
<organism evidence="1 2">
    <name type="scientific">Ignicoccus hospitalis (strain KIN4/I / DSM 18386 / JCM 14125)</name>
    <dbReference type="NCBI Taxonomy" id="453591"/>
    <lineage>
        <taxon>Archaea</taxon>
        <taxon>Thermoproteota</taxon>
        <taxon>Thermoprotei</taxon>
        <taxon>Desulfurococcales</taxon>
        <taxon>Desulfurococcaceae</taxon>
        <taxon>Ignicoccus</taxon>
    </lineage>
</organism>
<reference evidence="1 2" key="1">
    <citation type="journal article" date="2008" name="Genome Biol.">
        <title>A genomic analysis of the archaeal system Ignicoccus hospitalis-Nanoarchaeum equitans.</title>
        <authorList>
            <person name="Podar M."/>
            <person name="Anderson I."/>
            <person name="Makarova K.S."/>
            <person name="Elkins J.G."/>
            <person name="Ivanova N."/>
            <person name="Wall M.A."/>
            <person name="Lykidis A."/>
            <person name="Mavromatis K."/>
            <person name="Sun H."/>
            <person name="Hudson M.E."/>
            <person name="Chen W."/>
            <person name="Deciu C."/>
            <person name="Hutchison D."/>
            <person name="Eads J.R."/>
            <person name="Anderson A."/>
            <person name="Fernandes F."/>
            <person name="Szeto E."/>
            <person name="Lapidus A."/>
            <person name="Kyrpides N.C."/>
            <person name="Saier M.H.Jr."/>
            <person name="Richardson P.M."/>
            <person name="Rachel R."/>
            <person name="Huber H."/>
            <person name="Eisen J.A."/>
            <person name="Koonin E.V."/>
            <person name="Keller M."/>
            <person name="Stetter K.O."/>
        </authorList>
    </citation>
    <scope>NUCLEOTIDE SEQUENCE [LARGE SCALE GENOMIC DNA]</scope>
    <source>
        <strain evidence="2">KIN4/I / DSM 18386 / JCM 14125</strain>
    </source>
</reference>
<dbReference type="EMBL" id="CP000816">
    <property type="protein sequence ID" value="ABU82299.1"/>
    <property type="molecule type" value="Genomic_DNA"/>
</dbReference>
<evidence type="ECO:0000313" key="2">
    <source>
        <dbReference type="Proteomes" id="UP000000262"/>
    </source>
</evidence>